<dbReference type="Proteomes" id="UP001622968">
    <property type="component" value="Unassembled WGS sequence"/>
</dbReference>
<evidence type="ECO:0000313" key="1">
    <source>
        <dbReference type="EMBL" id="MFK8973878.1"/>
    </source>
</evidence>
<proteinExistence type="predicted"/>
<name>A0ABW8QFK2_9GAMM</name>
<sequence length="99" mass="11066">MLNSGGDNMSINNLHDEQELWAMGILKRTGVFTSCRIHEDAVFDGGNDIDAAYKYANSIFTKSPDNVPFEDRIEMTDTLKSVFEEYCGCDICPSCESNL</sequence>
<dbReference type="InterPro" id="IPR048531">
    <property type="entry name" value="ea8_5-like"/>
</dbReference>
<protein>
    <submittedName>
        <fullName evidence="1">Uncharacterized protein</fullName>
    </submittedName>
</protein>
<keyword evidence="2" id="KW-1185">Reference proteome</keyword>
<reference evidence="1 2" key="1">
    <citation type="submission" date="2024-11" db="EMBL/GenBank/DDBJ databases">
        <title>Draft genomes of five putative biosurfactant-producing Serratia sp. isolates from Laguna de Bay, Philippines.</title>
        <authorList>
            <person name="Lantican N."/>
            <person name="Barredo G.A."/>
            <person name="Rosana A."/>
            <person name="Siababa A.C."/>
            <person name="Montecillo A."/>
        </authorList>
    </citation>
    <scope>NUCLEOTIDE SEQUENCE [LARGE SCALE GENOMIC DNA]</scope>
    <source>
        <strain evidence="1 2">WS11a</strain>
    </source>
</reference>
<comment type="caution">
    <text evidence="1">The sequence shown here is derived from an EMBL/GenBank/DDBJ whole genome shotgun (WGS) entry which is preliminary data.</text>
</comment>
<dbReference type="Gene3D" id="1.10.10.1920">
    <property type="match status" value="1"/>
</dbReference>
<dbReference type="Pfam" id="PF20735">
    <property type="entry name" value="Lambda_ea8_5"/>
    <property type="match status" value="1"/>
</dbReference>
<accession>A0ABW8QFK2</accession>
<dbReference type="InterPro" id="IPR048532">
    <property type="entry name" value="ea8_5-like_sf"/>
</dbReference>
<gene>
    <name evidence="1" type="ORF">ACJBEI_01485</name>
</gene>
<dbReference type="EMBL" id="JBJHGH010000001">
    <property type="protein sequence ID" value="MFK8973878.1"/>
    <property type="molecule type" value="Genomic_DNA"/>
</dbReference>
<dbReference type="RefSeq" id="WP_406550568.1">
    <property type="nucleotide sequence ID" value="NZ_JBJHGH010000001.1"/>
</dbReference>
<organism evidence="1 2">
    <name type="scientific">Serratia sarumanii</name>
    <dbReference type="NCBI Taxonomy" id="3020826"/>
    <lineage>
        <taxon>Bacteria</taxon>
        <taxon>Pseudomonadati</taxon>
        <taxon>Pseudomonadota</taxon>
        <taxon>Gammaproteobacteria</taxon>
        <taxon>Enterobacterales</taxon>
        <taxon>Yersiniaceae</taxon>
        <taxon>Serratia</taxon>
    </lineage>
</organism>
<evidence type="ECO:0000313" key="2">
    <source>
        <dbReference type="Proteomes" id="UP001622968"/>
    </source>
</evidence>